<dbReference type="Proteomes" id="UP000255239">
    <property type="component" value="Unassembled WGS sequence"/>
</dbReference>
<evidence type="ECO:0000259" key="8">
    <source>
        <dbReference type="PROSITE" id="PS51101"/>
    </source>
</evidence>
<evidence type="ECO:0000313" key="9">
    <source>
        <dbReference type="EMBL" id="GHK53495.1"/>
    </source>
</evidence>
<evidence type="ECO:0000313" key="12">
    <source>
        <dbReference type="EMBL" id="QOU50549.1"/>
    </source>
</evidence>
<dbReference type="EC" id="2.7.1.69" evidence="23"/>
<accession>A0A0J2GDR7</accession>
<reference evidence="13 46" key="16">
    <citation type="submission" date="2020-12" db="EMBL/GenBank/DDBJ databases">
        <title>The complete genome of Klebsiella pneumoniae strain 090374.</title>
        <authorList>
            <person name="Wei L."/>
            <person name="Wen H."/>
            <person name="Liu L."/>
            <person name="Feng Y."/>
            <person name="Zong Z."/>
        </authorList>
    </citation>
    <scope>NUCLEOTIDE SEQUENCE [LARGE SCALE GENOMIC DNA]</scope>
    <source>
        <strain evidence="13 46">WCHKP090374</strain>
    </source>
</reference>
<dbReference type="EMBL" id="MPYG04000241">
    <property type="protein sequence ID" value="ROG85563.1"/>
    <property type="molecule type" value="Genomic_DNA"/>
</dbReference>
<evidence type="ECO:0000313" key="27">
    <source>
        <dbReference type="EMBL" id="TYL71166.1"/>
    </source>
</evidence>
<evidence type="ECO:0000313" key="21">
    <source>
        <dbReference type="EMBL" id="STV68375.1"/>
    </source>
</evidence>
<evidence type="ECO:0000313" key="45">
    <source>
        <dbReference type="Proteomes" id="UP000485085"/>
    </source>
</evidence>
<dbReference type="Proteomes" id="UP000257587">
    <property type="component" value="Unassembled WGS sequence"/>
</dbReference>
<reference evidence="16" key="2">
    <citation type="submission" date="2018-07" db="EMBL/GenBank/DDBJ databases">
        <title>Draft genome sequence of Klebsiella pneumoniae K293.</title>
        <authorList>
            <person name="He F."/>
        </authorList>
    </citation>
    <scope>NUCLEOTIDE SEQUENCE</scope>
    <source>
        <strain evidence="16">K293</strain>
    </source>
</reference>
<proteinExistence type="predicted"/>
<dbReference type="Pfam" id="PF03830">
    <property type="entry name" value="PTSIIB_sorb"/>
    <property type="match status" value="1"/>
</dbReference>
<evidence type="ECO:0000313" key="30">
    <source>
        <dbReference type="Proteomes" id="UP000251088"/>
    </source>
</evidence>
<dbReference type="EMBL" id="BNFF01000001">
    <property type="protein sequence ID" value="GHK53495.1"/>
    <property type="molecule type" value="Genomic_DNA"/>
</dbReference>
<evidence type="ECO:0000313" key="41">
    <source>
        <dbReference type="Proteomes" id="UP000294951"/>
    </source>
</evidence>
<evidence type="ECO:0000313" key="26">
    <source>
        <dbReference type="EMBL" id="TDJ99613.1"/>
    </source>
</evidence>
<dbReference type="Proteomes" id="UP000258905">
    <property type="component" value="Unassembled WGS sequence"/>
</dbReference>
<reference evidence="33 34" key="5">
    <citation type="submission" date="2018-08" db="EMBL/GenBank/DDBJ databases">
        <authorList>
            <consortium name="Pathogen Informatics"/>
        </authorList>
    </citation>
    <scope>NUCLEOTIDE SEQUENCE [LARGE SCALE GENOMIC DNA]</scope>
    <source>
        <strain evidence="29 40">5012STDY7312589</strain>
        <strain evidence="25 33">EuSCAPE_AT002</strain>
        <strain evidence="22 35">EuSCAPE_GR003</strain>
        <strain evidence="24 34">EuSCAPE_TR125</strain>
        <strain evidence="23 36">EuSCAPE_UK014</strain>
    </source>
</reference>
<evidence type="ECO:0000313" key="16">
    <source>
        <dbReference type="EMBL" id="RDT86305.1"/>
    </source>
</evidence>
<dbReference type="EMBL" id="CP068602">
    <property type="protein sequence ID" value="QQZ70337.1"/>
    <property type="molecule type" value="Genomic_DNA"/>
</dbReference>
<dbReference type="EMBL" id="CAAGWG010000024">
    <property type="protein sequence ID" value="VGD37754.1"/>
    <property type="molecule type" value="Genomic_DNA"/>
</dbReference>
<evidence type="ECO:0000313" key="11">
    <source>
        <dbReference type="EMBL" id="MUA40721.1"/>
    </source>
</evidence>
<dbReference type="InterPro" id="IPR004720">
    <property type="entry name" value="PTS_IIB_sorbose-sp"/>
</dbReference>
<evidence type="ECO:0000256" key="3">
    <source>
        <dbReference type="ARBA" id="ARBA00022490"/>
    </source>
</evidence>
<dbReference type="Proteomes" id="UP000532829">
    <property type="component" value="Chromosome"/>
</dbReference>
<dbReference type="SUPFAM" id="SSF52728">
    <property type="entry name" value="PTS IIb component"/>
    <property type="match status" value="1"/>
</dbReference>
<evidence type="ECO:0000313" key="31">
    <source>
        <dbReference type="Proteomes" id="UP000251721"/>
    </source>
</evidence>
<reference evidence="11 45" key="12">
    <citation type="submission" date="2019-11" db="EMBL/GenBank/DDBJ databases">
        <title>Emergence of a novel subclone of carbapenem-resistant Klebsiella pneumoniae ST11 with enhanced virulence and transmissibility: a molecular epidemiological, clinical, genomic study.</title>
        <authorList>
            <person name="Zhou K."/>
        </authorList>
    </citation>
    <scope>NUCLEOTIDE SEQUENCE [LARGE SCALE GENOMIC DNA]</scope>
    <source>
        <strain evidence="11 45">KP_38044</strain>
    </source>
</reference>
<evidence type="ECO:0000313" key="19">
    <source>
        <dbReference type="EMBL" id="SQC09145.1"/>
    </source>
</evidence>
<evidence type="ECO:0000256" key="5">
    <source>
        <dbReference type="ARBA" id="ARBA00022679"/>
    </source>
</evidence>
<keyword evidence="5 23" id="KW-0808">Transferase</keyword>
<dbReference type="Proteomes" id="UP000294876">
    <property type="component" value="Unassembled WGS sequence"/>
</dbReference>
<dbReference type="Proteomes" id="UP000251721">
    <property type="component" value="Unassembled WGS sequence"/>
</dbReference>
<reference evidence="26 41" key="10">
    <citation type="submission" date="2019-03" db="EMBL/GenBank/DDBJ databases">
        <title>Multidrug-Resistant Klebsiella pneumoniae Clinical Bloodstream Isolates in Shanghai, China.</title>
        <authorList>
            <person name="Wang S."/>
        </authorList>
    </citation>
    <scope>NUCLEOTIDE SEQUENCE [LARGE SCALE GENOMIC DNA]</scope>
    <source>
        <strain evidence="26 41">RJ1071</strain>
    </source>
</reference>
<dbReference type="Proteomes" id="UP000251088">
    <property type="component" value="Unassembled WGS sequence"/>
</dbReference>
<dbReference type="GO" id="GO:0022871">
    <property type="term" value="F:protein-N(PI)-phosphohistidine-sorbose phosphotransferase system transporter activity"/>
    <property type="evidence" value="ECO:0007669"/>
    <property type="project" value="UniProtKB-EC"/>
</dbReference>
<dbReference type="Proteomes" id="UP000322977">
    <property type="component" value="Unassembled WGS sequence"/>
</dbReference>
<evidence type="ECO:0000313" key="10">
    <source>
        <dbReference type="EMBL" id="MRJ94746.1"/>
    </source>
</evidence>
<dbReference type="Proteomes" id="UP000485085">
    <property type="component" value="Unassembled WGS sequence"/>
</dbReference>
<dbReference type="KEGG" id="kpnu:LI86_19360"/>
<dbReference type="EMBL" id="UAWN01000004">
    <property type="protein sequence ID" value="SQC09145.1"/>
    <property type="molecule type" value="Genomic_DNA"/>
</dbReference>
<evidence type="ECO:0000313" key="42">
    <source>
        <dbReference type="Proteomes" id="UP000322977"/>
    </source>
</evidence>
<reference evidence="28 37" key="7">
    <citation type="submission" date="2018-10" db="EMBL/GenBank/DDBJ databases">
        <authorList>
            <person name="Noll B N."/>
        </authorList>
    </citation>
    <scope>NUCLEOTIDE SEQUENCE [LARGE SCALE GENOMIC DNA]</scope>
    <source>
        <strain evidence="28">Kpneu006</strain>
    </source>
</reference>
<dbReference type="Proteomes" id="UP000294951">
    <property type="component" value="Unassembled WGS sequence"/>
</dbReference>
<keyword evidence="7" id="KW-0418">Kinase</keyword>
<dbReference type="KEGG" id="kpne:KU54_019530"/>
<evidence type="ECO:0000313" key="44">
    <source>
        <dbReference type="Proteomes" id="UP000441029"/>
    </source>
</evidence>
<dbReference type="EMBL" id="UWVH01000001">
    <property type="protein sequence ID" value="VCV72603.1"/>
    <property type="molecule type" value="Genomic_DNA"/>
</dbReference>
<dbReference type="AlphaFoldDB" id="A0A086IBK5"/>
<evidence type="ECO:0000256" key="6">
    <source>
        <dbReference type="ARBA" id="ARBA00022683"/>
    </source>
</evidence>
<evidence type="ECO:0000313" key="22">
    <source>
        <dbReference type="EMBL" id="SVN66409.1"/>
    </source>
</evidence>
<evidence type="ECO:0000313" key="28">
    <source>
        <dbReference type="EMBL" id="VCV72603.1"/>
    </source>
</evidence>
<dbReference type="EC" id="2.7.1.206" evidence="28"/>
<reference evidence="10 44" key="13">
    <citation type="submission" date="2019-11" db="EMBL/GenBank/DDBJ databases">
        <title>Molecular typing, antibiotic resistance determination and virulence profiling for 36 multidrug-resistant clinical Klebsiella pneumoniae isolates using second- and third-generation sequencing.</title>
        <authorList>
            <person name="Shelenkov A."/>
            <person name="Mikhaylova Y."/>
            <person name="Yanushevich Y."/>
            <person name="Samoilov A."/>
            <person name="Petrova L."/>
            <person name="Fomina V."/>
            <person name="Gusarov V."/>
            <person name="Zamyatin M."/>
            <person name="Shagin D."/>
        </authorList>
    </citation>
    <scope>NUCLEOTIDE SEQUENCE [LARGE SCALE GENOMIC DNA]</scope>
    <source>
        <strain evidence="10 44">CriePir226</strain>
    </source>
</reference>
<dbReference type="EMBL" id="WJVL01000001">
    <property type="protein sequence ID" value="MRJ94746.1"/>
    <property type="molecule type" value="Genomic_DNA"/>
</dbReference>
<reference evidence="17 39" key="8">
    <citation type="submission" date="2018-10" db="EMBL/GenBank/DDBJ databases">
        <authorList>
            <person name="Vanduin D."/>
            <person name="Fouts D."/>
            <person name="Wright M."/>
            <person name="Sutton G."/>
            <person name="Nguyen K."/>
            <person name="Kreiswirth B."/>
            <person name="Chen L."/>
            <person name="Rojas L."/>
            <person name="Hujer A."/>
            <person name="Hujer K."/>
            <person name="Bonomo R."/>
            <person name="Adams M."/>
        </authorList>
    </citation>
    <scope>NUCLEOTIDE SEQUENCE [LARGE SCALE GENOMIC DNA]</scope>
    <source>
        <strain evidence="17 39">CRK0165</strain>
    </source>
</reference>
<evidence type="ECO:0000313" key="37">
    <source>
        <dbReference type="Proteomes" id="UP000269921"/>
    </source>
</evidence>
<evidence type="ECO:0000256" key="1">
    <source>
        <dbReference type="ARBA" id="ARBA00004496"/>
    </source>
</evidence>
<dbReference type="EMBL" id="SMTN01000012">
    <property type="protein sequence ID" value="TDJ99613.1"/>
    <property type="molecule type" value="Genomic_DNA"/>
</dbReference>
<feature type="domain" description="PTS EIIB type-4" evidence="8">
    <location>
        <begin position="1"/>
        <end position="156"/>
    </location>
</feature>
<reference evidence="27 42" key="11">
    <citation type="submission" date="2019-08" db="EMBL/GenBank/DDBJ databases">
        <title>Phenotypic and genetic characterization of extended-spectrum b-lactamase-producing hypermucoviscous Klebsiella pneumoniae from Chile.</title>
        <authorList>
            <person name="Morales-Leon F."/>
            <person name="Caro C."/>
            <person name="Opazo-Capurro A."/>
            <person name="Lincopan N."/>
            <person name="Dominguez-Yevenes M."/>
            <person name="Lima C."/>
            <person name="Bello-Toledo H."/>
            <person name="Gonzalez-Rocha G."/>
        </authorList>
    </citation>
    <scope>NUCLEOTIDE SEQUENCE [LARGE SCALE GENOMIC DNA]</scope>
    <source>
        <strain evidence="27 42">UCO-494</strain>
    </source>
</reference>
<dbReference type="Proteomes" id="UP000275975">
    <property type="component" value="Unassembled WGS sequence"/>
</dbReference>
<evidence type="ECO:0000313" key="40">
    <source>
        <dbReference type="Proteomes" id="UP000294876"/>
    </source>
</evidence>
<evidence type="ECO:0000313" key="13">
    <source>
        <dbReference type="EMBL" id="QQL35065.1"/>
    </source>
</evidence>
<dbReference type="Proteomes" id="UP000269921">
    <property type="component" value="Unassembled WGS sequence"/>
</dbReference>
<accession>A0A086IBK5</accession>
<dbReference type="EMBL" id="UAWQ01000007">
    <property type="protein sequence ID" value="SQC41886.1"/>
    <property type="molecule type" value="Genomic_DNA"/>
</dbReference>
<reference evidence="18 38" key="9">
    <citation type="journal article" date="2019" name="Antimicrob. Agents Chemother.">
        <title>Applying Rapid Whole Genome Sequencing to Predict Phenotypic Antimicrobial Susceptibility Testing Results Among Carbapenem-Resistant Klebsiella pneumoniae Clinical Isolates.</title>
        <authorList>
            <person name="Tamma P.D."/>
            <person name="Fan Y."/>
            <person name="Bergman Y."/>
            <person name="Pertea G."/>
            <person name="Kazmi A."/>
            <person name="Lewis S."/>
            <person name="Carroll K.C."/>
            <person name="Schatz M.C."/>
            <person name="Timp W."/>
            <person name="Simner P.J."/>
        </authorList>
    </citation>
    <scope>NUCLEOTIDE SEQUENCE [LARGE SCALE GENOMIC DNA]</scope>
    <source>
        <strain evidence="18 38">KLPN_104</strain>
    </source>
</reference>
<dbReference type="KEGG" id="kpb:FH42_23785"/>
<dbReference type="Proteomes" id="UP000258798">
    <property type="component" value="Unassembled WGS sequence"/>
</dbReference>
<dbReference type="InterPro" id="IPR036667">
    <property type="entry name" value="PTS_IIB_sorbose-sp_sf"/>
</dbReference>
<accession>A0A4V0HBP3</accession>
<evidence type="ECO:0000313" key="23">
    <source>
        <dbReference type="EMBL" id="SWF75523.1"/>
    </source>
</evidence>
<dbReference type="EMBL" id="UGMG01000001">
    <property type="protein sequence ID" value="STV68375.1"/>
    <property type="molecule type" value="Genomic_DNA"/>
</dbReference>
<evidence type="ECO:0000313" key="15">
    <source>
        <dbReference type="EMBL" id="RBZ19119.1"/>
    </source>
</evidence>
<sequence>MIKLVRIDYRLLHGQVVFAWTRALDIDHIIVANAKAAADAFITMSLNLAKPAGVTLDIATVEQAAEKLNSGKLDHKKVMVVLGNTAETLALVEKVPGISAINYGGLPQKEGARQFGKAIYLTEEEIAHSRVLKEKGIRLEMRQVPAHSAELLNDQL</sequence>
<protein>
    <submittedName>
        <fullName evidence="10">PTS mannose/fructose/sorbose transporter subunit IIB</fullName>
    </submittedName>
    <submittedName>
        <fullName evidence="9">PTS sorbose transporter subunit IIC</fullName>
    </submittedName>
    <submittedName>
        <fullName evidence="12">PTS sugar transporter subunit IIB</fullName>
    </submittedName>
    <submittedName>
        <fullName evidence="23">PTS system mannose-specific transporter subunit IIB</fullName>
        <ecNumber evidence="23">2.7.1.69</ecNumber>
    </submittedName>
    <submittedName>
        <fullName evidence="28">PTS system sorbose-specific EIIB component</fullName>
        <ecNumber evidence="28">2.7.1.206</ecNumber>
    </submittedName>
</protein>
<evidence type="ECO:0000313" key="32">
    <source>
        <dbReference type="Proteomes" id="UP000255239"/>
    </source>
</evidence>
<dbReference type="Proteomes" id="UP000259364">
    <property type="component" value="Unassembled WGS sequence"/>
</dbReference>
<dbReference type="OMA" id="DSHDFMK"/>
<keyword evidence="4 12" id="KW-0762">Sugar transport</keyword>
<keyword evidence="2" id="KW-0813">Transport</keyword>
<evidence type="ECO:0000313" key="35">
    <source>
        <dbReference type="Proteomes" id="UP000258905"/>
    </source>
</evidence>
<evidence type="ECO:0000313" key="25">
    <source>
        <dbReference type="EMBL" id="SXG15348.1"/>
    </source>
</evidence>
<evidence type="ECO:0000313" key="14">
    <source>
        <dbReference type="EMBL" id="QQZ70337.1"/>
    </source>
</evidence>
<evidence type="ECO:0000313" key="24">
    <source>
        <dbReference type="EMBL" id="SWT09122.1"/>
    </source>
</evidence>
<gene>
    <name evidence="23" type="primary">levE</name>
    <name evidence="19" type="synonym">manX_1</name>
    <name evidence="21" type="synonym">manX_2</name>
    <name evidence="28" type="synonym">sorB_1</name>
    <name evidence="28" type="ORF">BANRA_00419</name>
    <name evidence="17" type="ORF">BL124_00030800</name>
    <name evidence="15" type="ORF">DM078_20885</name>
    <name evidence="16" type="ORF">DW286_23810</name>
    <name evidence="26" type="ORF">E1814_14440</name>
    <name evidence="18" type="ORF">EAO17_21125</name>
    <name evidence="27" type="ORF">FXN67_28725</name>
    <name evidence="10" type="ORF">GJJ01_02060</name>
    <name evidence="12" type="ORF">GJJ08_019715</name>
    <name evidence="11" type="ORF">GNF00_12740</name>
    <name evidence="13" type="ORF">H3G96_007575</name>
    <name evidence="14" type="ORF">JMZ77_19365</name>
    <name evidence="9" type="ORF">KPZU09_32310</name>
    <name evidence="21" type="ORF">NCTC11679_04140</name>
    <name evidence="20" type="ORF">NCTC13465_01147</name>
    <name evidence="19" type="ORF">NCTC9128_01102</name>
    <name evidence="29" type="ORF">SAMEA104567804_04710</name>
    <name evidence="25" type="ORF">SAMEA3499874_02544</name>
    <name evidence="22" type="ORF">SAMEA3649591_04460</name>
    <name evidence="23" type="ORF">SAMEA3720909_04173</name>
    <name evidence="24" type="ORF">SAMEA3729652_01278</name>
</gene>
<dbReference type="EMBL" id="RDAM01000001">
    <property type="protein sequence ID" value="RRF08523.1"/>
    <property type="molecule type" value="Genomic_DNA"/>
</dbReference>
<evidence type="ECO:0000256" key="4">
    <source>
        <dbReference type="ARBA" id="ARBA00022597"/>
    </source>
</evidence>
<evidence type="ECO:0000313" key="29">
    <source>
        <dbReference type="EMBL" id="VGD37754.1"/>
    </source>
</evidence>
<evidence type="ECO:0000313" key="17">
    <source>
        <dbReference type="EMBL" id="ROG85563.1"/>
    </source>
</evidence>
<dbReference type="Proteomes" id="UP000283322">
    <property type="component" value="Unassembled WGS sequence"/>
</dbReference>
<keyword evidence="6" id="KW-0598">Phosphotransferase system</keyword>
<reference evidence="15" key="4">
    <citation type="submission" date="2018-08" db="EMBL/GenBank/DDBJ databases">
        <title>Klebsiella pneumoniae genome sequencing and assembly.</title>
        <authorList>
            <person name="Martins R.C.R."/>
            <person name="Perdigao-Neto L.V."/>
            <person name="Costa S.F."/>
            <person name="Levin A.S.S."/>
        </authorList>
    </citation>
    <scope>NUCLEOTIDE SEQUENCE</scope>
    <source>
        <strain evidence="15">BC_5001</strain>
    </source>
</reference>
<dbReference type="Proteomes" id="UP000254657">
    <property type="component" value="Unassembled WGS sequence"/>
</dbReference>
<dbReference type="Proteomes" id="UP000441029">
    <property type="component" value="Unassembled WGS sequence"/>
</dbReference>
<evidence type="ECO:0000256" key="2">
    <source>
        <dbReference type="ARBA" id="ARBA00022448"/>
    </source>
</evidence>
<dbReference type="PROSITE" id="PS51101">
    <property type="entry name" value="PTS_EIIB_TYPE_4"/>
    <property type="match status" value="1"/>
</dbReference>
<reference evidence="15" key="3">
    <citation type="submission" date="2018-07" db="EMBL/GenBank/DDBJ databases">
        <authorList>
            <person name="Martins R.C."/>
            <person name="Perdigao-Neto L.V."/>
            <person name="Costa S.F."/>
            <person name="Levin A.S.S."/>
        </authorList>
    </citation>
    <scope>NUCLEOTIDE SEQUENCE</scope>
    <source>
        <strain evidence="15">BC_5001</strain>
    </source>
</reference>
<dbReference type="EMBL" id="WNPO01000020">
    <property type="protein sequence ID" value="MUA40721.1"/>
    <property type="molecule type" value="Genomic_DNA"/>
</dbReference>
<evidence type="ECO:0000313" key="43">
    <source>
        <dbReference type="Proteomes" id="UP000439817"/>
    </source>
</evidence>
<reference evidence="12 43" key="14">
    <citation type="journal article" date="2020" name="Antibiotics">
        <title>Molecular Typing, Characterization of Antimicrobial Resistance, Virulence Profiling and Analysis of Whole-Genome Sequence of Clinical Klebsiella pneumoniae Isolates.</title>
        <authorList>
            <person name="Shelenkov A."/>
            <person name="Mikhaylova Y."/>
            <person name="Yanushevich Y."/>
            <person name="Samoilov A."/>
            <person name="Petrova L."/>
            <person name="Fomina V."/>
            <person name="Gusarov V."/>
            <person name="Zamyatin M."/>
            <person name="Shagin D."/>
            <person name="Akimkin V."/>
        </authorList>
    </citation>
    <scope>NUCLEOTIDE SEQUENCE [LARGE SCALE GENOMIC DNA]</scope>
    <source>
        <strain evidence="12 43">CriePir120</strain>
    </source>
</reference>
<evidence type="ECO:0000313" key="36">
    <source>
        <dbReference type="Proteomes" id="UP000259364"/>
    </source>
</evidence>
<reference evidence="18" key="6">
    <citation type="submission" date="2018-10" db="EMBL/GenBank/DDBJ databases">
        <authorList>
            <person name="Fan Y."/>
            <person name="Timp W."/>
            <person name="Bergman Y."/>
            <person name="Tamma P."/>
            <person name="Simner P."/>
        </authorList>
    </citation>
    <scope>NUCLEOTIDE SEQUENCE</scope>
    <source>
        <strain evidence="18">KLPN_104</strain>
    </source>
</reference>
<evidence type="ECO:0000313" key="20">
    <source>
        <dbReference type="EMBL" id="SQC41886.1"/>
    </source>
</evidence>
<dbReference type="EMBL" id="CP066534">
    <property type="protein sequence ID" value="QQL35065.1"/>
    <property type="molecule type" value="Genomic_DNA"/>
</dbReference>
<evidence type="ECO:0000313" key="33">
    <source>
        <dbReference type="Proteomes" id="UP000257587"/>
    </source>
</evidence>
<reference evidence="30 31" key="1">
    <citation type="submission" date="2018-06" db="EMBL/GenBank/DDBJ databases">
        <authorList>
            <consortium name="Pathogen Informatics"/>
            <person name="Doyle S."/>
        </authorList>
    </citation>
    <scope>NUCLEOTIDE SEQUENCE [LARGE SCALE GENOMIC DNA]</scope>
    <source>
        <strain evidence="21 32">NCTC11679</strain>
        <strain evidence="20 31">NCTC13465</strain>
        <strain evidence="19 30">NCTC9128</strain>
    </source>
</reference>
<dbReference type="EMBL" id="QOHW01000019">
    <property type="protein sequence ID" value="RBZ19119.1"/>
    <property type="molecule type" value="Genomic_DNA"/>
</dbReference>
<dbReference type="EMBL" id="VSSY01000069">
    <property type="protein sequence ID" value="TYL71166.1"/>
    <property type="molecule type" value="Genomic_DNA"/>
</dbReference>
<evidence type="ECO:0000313" key="34">
    <source>
        <dbReference type="Proteomes" id="UP000258798"/>
    </source>
</evidence>
<evidence type="ECO:0000313" key="18">
    <source>
        <dbReference type="EMBL" id="RRF08523.1"/>
    </source>
</evidence>
<evidence type="ECO:0000313" key="47">
    <source>
        <dbReference type="Proteomes" id="UP000595568"/>
    </source>
</evidence>
<dbReference type="EMBL" id="CP063008">
    <property type="protein sequence ID" value="QOU50549.1"/>
    <property type="molecule type" value="Genomic_DNA"/>
</dbReference>
<dbReference type="EMBL" id="UJHH01000022">
    <property type="protein sequence ID" value="SWF75523.1"/>
    <property type="molecule type" value="Genomic_DNA"/>
</dbReference>
<name>A0A086IBK5_KLEPN</name>
<comment type="subcellular location">
    <subcellularLocation>
        <location evidence="1">Cytoplasm</location>
    </subcellularLocation>
</comment>
<dbReference type="GO" id="GO:0009401">
    <property type="term" value="P:phosphoenolpyruvate-dependent sugar phosphotransferase system"/>
    <property type="evidence" value="ECO:0007669"/>
    <property type="project" value="UniProtKB-KW"/>
</dbReference>
<reference evidence="9" key="15">
    <citation type="submission" date="2020-10" db="EMBL/GenBank/DDBJ databases">
        <title>Genome Sequence of ESBL Producing Zambian Clinical Strains.</title>
        <authorList>
            <person name="Shawa M."/>
            <person name="Furuta Y."/>
            <person name="Simbotwe M."/>
            <person name="Mulenga E."/>
            <person name="Mubanga M."/>
            <person name="Mulenga G."/>
            <person name="Kaile C."/>
            <person name="Zorigt T."/>
            <person name="Hang'ombe B."/>
            <person name="Higashi H."/>
        </authorList>
    </citation>
    <scope>NUCLEOTIDE SEQUENCE</scope>
    <source>
        <strain evidence="9">Zam_UTH_09</strain>
    </source>
</reference>
<dbReference type="EMBL" id="UKAW01000005">
    <property type="protein sequence ID" value="SXG15348.1"/>
    <property type="molecule type" value="Genomic_DNA"/>
</dbReference>
<reference evidence="14 47" key="17">
    <citation type="submission" date="2021-01" db="EMBL/GenBank/DDBJ databases">
        <title>Genome sequencing of apramycin resistant K. pneumoniae.</title>
        <authorList>
            <person name="Chen L."/>
            <person name="Kreiswirth B."/>
        </authorList>
    </citation>
    <scope>NUCLEOTIDE SEQUENCE [LARGE SCALE GENOMIC DNA]</scope>
    <source>
        <strain evidence="14 47">59493</strain>
    </source>
</reference>
<dbReference type="GO" id="GO:0016301">
    <property type="term" value="F:kinase activity"/>
    <property type="evidence" value="ECO:0007669"/>
    <property type="project" value="UniProtKB-KW"/>
</dbReference>
<dbReference type="Proteomes" id="UP000655094">
    <property type="component" value="Unassembled WGS sequence"/>
</dbReference>
<dbReference type="EMBL" id="UJRG01000002">
    <property type="protein sequence ID" value="SWT09122.1"/>
    <property type="molecule type" value="Genomic_DNA"/>
</dbReference>
<dbReference type="Proteomes" id="UP000439817">
    <property type="component" value="Chromosome"/>
</dbReference>
<dbReference type="EMBL" id="UIUC01000023">
    <property type="protein sequence ID" value="SVN66409.1"/>
    <property type="molecule type" value="Genomic_DNA"/>
</dbReference>
<organism evidence="23 36">
    <name type="scientific">Klebsiella pneumoniae</name>
    <dbReference type="NCBI Taxonomy" id="573"/>
    <lineage>
        <taxon>Bacteria</taxon>
        <taxon>Pseudomonadati</taxon>
        <taxon>Pseudomonadota</taxon>
        <taxon>Gammaproteobacteria</taxon>
        <taxon>Enterobacterales</taxon>
        <taxon>Enterobacteriaceae</taxon>
        <taxon>Klebsiella/Raoultella group</taxon>
        <taxon>Klebsiella</taxon>
        <taxon>Klebsiella pneumoniae complex</taxon>
    </lineage>
</organism>
<evidence type="ECO:0000256" key="7">
    <source>
        <dbReference type="ARBA" id="ARBA00022777"/>
    </source>
</evidence>
<dbReference type="Proteomes" id="UP000595568">
    <property type="component" value="Chromosome"/>
</dbReference>
<dbReference type="Proteomes" id="UP000253559">
    <property type="component" value="Unassembled WGS sequence"/>
</dbReference>
<dbReference type="Gene3D" id="3.40.35.10">
    <property type="entry name" value="Phosphotransferase system, sorbose subfamily IIB component"/>
    <property type="match status" value="1"/>
</dbReference>
<evidence type="ECO:0000313" key="46">
    <source>
        <dbReference type="Proteomes" id="UP000532829"/>
    </source>
</evidence>
<keyword evidence="3" id="KW-0963">Cytoplasm</keyword>
<dbReference type="GO" id="GO:0005737">
    <property type="term" value="C:cytoplasm"/>
    <property type="evidence" value="ECO:0007669"/>
    <property type="project" value="UniProtKB-SubCell"/>
</dbReference>
<evidence type="ECO:0000313" key="39">
    <source>
        <dbReference type="Proteomes" id="UP000283322"/>
    </source>
</evidence>
<dbReference type="RefSeq" id="WP_002893014.1">
    <property type="nucleotide sequence ID" value="NZ_ABLUVU020000005.1"/>
</dbReference>
<dbReference type="EMBL" id="QRCF01000035">
    <property type="protein sequence ID" value="RDT86305.1"/>
    <property type="molecule type" value="Genomic_DNA"/>
</dbReference>
<evidence type="ECO:0000313" key="38">
    <source>
        <dbReference type="Proteomes" id="UP000275975"/>
    </source>
</evidence>